<dbReference type="Proteomes" id="UP001604277">
    <property type="component" value="Unassembled WGS sequence"/>
</dbReference>
<sequence>MAPTQFKHKTDKQFMKPLHHLIKCTLVFDKRIPKIDQMLQKFHNTKQLMKEKFRHKRTYYAYFFKRWDVCADADVGVRVRGCSTACTDGNGESSEKGCTAR</sequence>
<organism evidence="1 2">
    <name type="scientific">Forsythia ovata</name>
    <dbReference type="NCBI Taxonomy" id="205694"/>
    <lineage>
        <taxon>Eukaryota</taxon>
        <taxon>Viridiplantae</taxon>
        <taxon>Streptophyta</taxon>
        <taxon>Embryophyta</taxon>
        <taxon>Tracheophyta</taxon>
        <taxon>Spermatophyta</taxon>
        <taxon>Magnoliopsida</taxon>
        <taxon>eudicotyledons</taxon>
        <taxon>Gunneridae</taxon>
        <taxon>Pentapetalae</taxon>
        <taxon>asterids</taxon>
        <taxon>lamiids</taxon>
        <taxon>Lamiales</taxon>
        <taxon>Oleaceae</taxon>
        <taxon>Forsythieae</taxon>
        <taxon>Forsythia</taxon>
    </lineage>
</organism>
<proteinExistence type="predicted"/>
<dbReference type="EMBL" id="JBFOLJ010000010">
    <property type="protein sequence ID" value="KAL2501316.1"/>
    <property type="molecule type" value="Genomic_DNA"/>
</dbReference>
<keyword evidence="2" id="KW-1185">Reference proteome</keyword>
<reference evidence="2" key="1">
    <citation type="submission" date="2024-07" db="EMBL/GenBank/DDBJ databases">
        <title>Two chromosome-level genome assemblies of Korean endemic species Abeliophyllum distichum and Forsythia ovata (Oleaceae).</title>
        <authorList>
            <person name="Jang H."/>
        </authorList>
    </citation>
    <scope>NUCLEOTIDE SEQUENCE [LARGE SCALE GENOMIC DNA]</scope>
</reference>
<dbReference type="AlphaFoldDB" id="A0ABD1SLE8"/>
<accession>A0ABD1SLE8</accession>
<protein>
    <submittedName>
        <fullName evidence="1">Uncharacterized protein</fullName>
    </submittedName>
</protein>
<evidence type="ECO:0000313" key="1">
    <source>
        <dbReference type="EMBL" id="KAL2501316.1"/>
    </source>
</evidence>
<comment type="caution">
    <text evidence="1">The sequence shown here is derived from an EMBL/GenBank/DDBJ whole genome shotgun (WGS) entry which is preliminary data.</text>
</comment>
<gene>
    <name evidence="1" type="ORF">Fot_35164</name>
</gene>
<name>A0ABD1SLE8_9LAMI</name>
<evidence type="ECO:0000313" key="2">
    <source>
        <dbReference type="Proteomes" id="UP001604277"/>
    </source>
</evidence>